<comment type="caution">
    <text evidence="2">The sequence shown here is derived from an EMBL/GenBank/DDBJ whole genome shotgun (WGS) entry which is preliminary data.</text>
</comment>
<gene>
    <name evidence="2" type="ORF">EJB05_01907</name>
</gene>
<name>A0A5J9WP59_9POAL</name>
<accession>A0A5J9WP59</accession>
<feature type="non-terminal residue" evidence="2">
    <location>
        <position position="1"/>
    </location>
</feature>
<sequence length="154" mass="16540">MESLWDRLPRGIVKELTRGGFKRGDALPHELVDHFEELDRLTGRNALVEVPVQPVPLAIVPPGVIIISDDEGPEEAPARPSQCSGVASGTRTSGDVLVSSYSLSVVLPSLIGCPGFLLVYTKLPSLPVLVFEGVLLSEEKEALNLDGKLDTSDR</sequence>
<feature type="region of interest" description="Disordered" evidence="1">
    <location>
        <begin position="70"/>
        <end position="89"/>
    </location>
</feature>
<reference evidence="2 3" key="1">
    <citation type="journal article" date="2019" name="Sci. Rep.">
        <title>A high-quality genome of Eragrostis curvula grass provides insights into Poaceae evolution and supports new strategies to enhance forage quality.</title>
        <authorList>
            <person name="Carballo J."/>
            <person name="Santos B.A.C.M."/>
            <person name="Zappacosta D."/>
            <person name="Garbus I."/>
            <person name="Selva J.P."/>
            <person name="Gallo C.A."/>
            <person name="Diaz A."/>
            <person name="Albertini E."/>
            <person name="Caccamo M."/>
            <person name="Echenique V."/>
        </authorList>
    </citation>
    <scope>NUCLEOTIDE SEQUENCE [LARGE SCALE GENOMIC DNA]</scope>
    <source>
        <strain evidence="3">cv. Victoria</strain>
        <tissue evidence="2">Leaf</tissue>
    </source>
</reference>
<dbReference type="Gramene" id="TVU50532">
    <property type="protein sequence ID" value="TVU50532"/>
    <property type="gene ID" value="EJB05_01907"/>
</dbReference>
<keyword evidence="3" id="KW-1185">Reference proteome</keyword>
<dbReference type="AlphaFoldDB" id="A0A5J9WP59"/>
<evidence type="ECO:0000313" key="3">
    <source>
        <dbReference type="Proteomes" id="UP000324897"/>
    </source>
</evidence>
<organism evidence="2 3">
    <name type="scientific">Eragrostis curvula</name>
    <name type="common">weeping love grass</name>
    <dbReference type="NCBI Taxonomy" id="38414"/>
    <lineage>
        <taxon>Eukaryota</taxon>
        <taxon>Viridiplantae</taxon>
        <taxon>Streptophyta</taxon>
        <taxon>Embryophyta</taxon>
        <taxon>Tracheophyta</taxon>
        <taxon>Spermatophyta</taxon>
        <taxon>Magnoliopsida</taxon>
        <taxon>Liliopsida</taxon>
        <taxon>Poales</taxon>
        <taxon>Poaceae</taxon>
        <taxon>PACMAD clade</taxon>
        <taxon>Chloridoideae</taxon>
        <taxon>Eragrostideae</taxon>
        <taxon>Eragrostidinae</taxon>
        <taxon>Eragrostis</taxon>
    </lineage>
</organism>
<evidence type="ECO:0000256" key="1">
    <source>
        <dbReference type="SAM" id="MobiDB-lite"/>
    </source>
</evidence>
<dbReference type="Proteomes" id="UP000324897">
    <property type="component" value="Chromosome 6"/>
</dbReference>
<dbReference type="EMBL" id="RWGY01000002">
    <property type="protein sequence ID" value="TVU50532.1"/>
    <property type="molecule type" value="Genomic_DNA"/>
</dbReference>
<protein>
    <submittedName>
        <fullName evidence="2">Uncharacterized protein</fullName>
    </submittedName>
</protein>
<proteinExistence type="predicted"/>
<evidence type="ECO:0000313" key="2">
    <source>
        <dbReference type="EMBL" id="TVU50532.1"/>
    </source>
</evidence>